<keyword evidence="20" id="KW-0863">Zinc-finger</keyword>
<feature type="compositionally biased region" description="Low complexity" evidence="21">
    <location>
        <begin position="2189"/>
        <end position="2200"/>
    </location>
</feature>
<feature type="region of interest" description="Disordered" evidence="21">
    <location>
        <begin position="1"/>
        <end position="108"/>
    </location>
</feature>
<evidence type="ECO:0000259" key="25">
    <source>
        <dbReference type="PROSITE" id="PS50994"/>
    </source>
</evidence>
<dbReference type="GO" id="GO:0003723">
    <property type="term" value="F:RNA binding"/>
    <property type="evidence" value="ECO:0007669"/>
    <property type="project" value="UniProtKB-KW"/>
</dbReference>
<dbReference type="InterPro" id="IPR016197">
    <property type="entry name" value="Chromo-like_dom_sf"/>
</dbReference>
<dbReference type="Gene3D" id="3.30.70.270">
    <property type="match status" value="2"/>
</dbReference>
<dbReference type="InterPro" id="IPR023780">
    <property type="entry name" value="Chromo_domain"/>
</dbReference>
<dbReference type="GO" id="GO:0015074">
    <property type="term" value="P:DNA integration"/>
    <property type="evidence" value="ECO:0007669"/>
    <property type="project" value="UniProtKB-KW"/>
</dbReference>
<dbReference type="PROSITE" id="PS50013">
    <property type="entry name" value="CHROMO_2"/>
    <property type="match status" value="1"/>
</dbReference>
<evidence type="ECO:0000256" key="21">
    <source>
        <dbReference type="SAM" id="MobiDB-lite"/>
    </source>
</evidence>
<dbReference type="InterPro" id="IPR041588">
    <property type="entry name" value="Integrase_H2C2"/>
</dbReference>
<keyword evidence="11" id="KW-0378">Hydrolase</keyword>
<dbReference type="GO" id="GO:0003887">
    <property type="term" value="F:DNA-directed DNA polymerase activity"/>
    <property type="evidence" value="ECO:0007669"/>
    <property type="project" value="UniProtKB-KW"/>
</dbReference>
<dbReference type="Pfam" id="PF24626">
    <property type="entry name" value="SH3_Tf2-1"/>
    <property type="match status" value="1"/>
</dbReference>
<keyword evidence="20" id="KW-0862">Zinc</keyword>
<evidence type="ECO:0000256" key="20">
    <source>
        <dbReference type="PROSITE-ProRule" id="PRU00042"/>
    </source>
</evidence>
<keyword evidence="6" id="KW-0548">Nucleotidyltransferase</keyword>
<dbReference type="VEuPathDB" id="FungiDB:CHGG_10614"/>
<dbReference type="PROSITE" id="PS50994">
    <property type="entry name" value="INTEGRASE"/>
    <property type="match status" value="1"/>
</dbReference>
<dbReference type="EMBL" id="CH408035">
    <property type="protein sequence ID" value="EAQ84210.1"/>
    <property type="molecule type" value="Genomic_DNA"/>
</dbReference>
<dbReference type="SUPFAM" id="SSF54160">
    <property type="entry name" value="Chromo domain-like"/>
    <property type="match status" value="1"/>
</dbReference>
<dbReference type="Gene3D" id="1.10.340.70">
    <property type="match status" value="1"/>
</dbReference>
<evidence type="ECO:0000256" key="17">
    <source>
        <dbReference type="ARBA" id="ARBA00023125"/>
    </source>
</evidence>
<comment type="subunit">
    <text evidence="2">Component of the NuA4 histone acetyltransferase complex.</text>
</comment>
<feature type="region of interest" description="Disordered" evidence="21">
    <location>
        <begin position="475"/>
        <end position="606"/>
    </location>
</feature>
<evidence type="ECO:0000259" key="24">
    <source>
        <dbReference type="PROSITE" id="PS50175"/>
    </source>
</evidence>
<dbReference type="GO" id="GO:0004190">
    <property type="term" value="F:aspartic-type endopeptidase activity"/>
    <property type="evidence" value="ECO:0007669"/>
    <property type="project" value="UniProtKB-KW"/>
</dbReference>
<name>Q2GN40_CHAGB</name>
<feature type="compositionally biased region" description="Low complexity" evidence="21">
    <location>
        <begin position="2224"/>
        <end position="2241"/>
    </location>
</feature>
<evidence type="ECO:0000256" key="3">
    <source>
        <dbReference type="ARBA" id="ARBA00012493"/>
    </source>
</evidence>
<dbReference type="PANTHER" id="PTHR37984">
    <property type="entry name" value="PROTEIN CBG26694"/>
    <property type="match status" value="1"/>
</dbReference>
<dbReference type="Gene3D" id="3.10.10.10">
    <property type="entry name" value="HIV Type 1 Reverse Transcriptase, subunit A, domain 1"/>
    <property type="match status" value="1"/>
</dbReference>
<dbReference type="GO" id="GO:0006310">
    <property type="term" value="P:DNA recombination"/>
    <property type="evidence" value="ECO:0007669"/>
    <property type="project" value="UniProtKB-KW"/>
</dbReference>
<keyword evidence="5" id="KW-0808">Transferase</keyword>
<dbReference type="GO" id="GO:0005634">
    <property type="term" value="C:nucleus"/>
    <property type="evidence" value="ECO:0007669"/>
    <property type="project" value="UniProtKB-ARBA"/>
</dbReference>
<dbReference type="InterPro" id="IPR000953">
    <property type="entry name" value="Chromo/chromo_shadow_dom"/>
</dbReference>
<feature type="region of interest" description="Disordered" evidence="21">
    <location>
        <begin position="2079"/>
        <end position="2113"/>
    </location>
</feature>
<sequence>MSHGGGGPSGNRADGDNNSVPGNYPEHPSYPDIEQPEMEEATRHQSAYRRSQIRNLHRTAAEAPPATSAFGDTPARSRANTAIRAGSDSGSDSIILRGSDGNDYKLGNNKTSVRYLHRQISAQEARTDALVDRMTATVVEAMDKSFRAFEGKFEKRLQRLENGPQQRDAAPRGEQSGFAIPPEGVRLGAHDNLDQPSPPENFYRQMASGSRPPMPAATPSRSAPQEPYRHRDRHPGGPPPDREHLRGAREGTCDSILSQPSRNPDKIKREEIGIFNPDYPDPDDLGIVQDGKNLIFTDVYSFVDRIATFTESLGEEASRQILGHFQAILGGSAILWWTNELMAARRIELRSAGLLAILDELIVRFGPDAANATKSFYDCKLYLRDVAADEQALQQFVQKKLRWARSIRMLGPDHSNWSSAMMMIWSHMEFEIQQCLPRPDEFASLSDYMKKIEKSRIIVNSAALKYYPHLVKKSSNKTSLKSLDKVEDRPRSSRSSDRREQSRSSRREERYRDDEYRPRDRYRDNRRRDRDGNRDQRKDYDRRDKERDDRGKRDEKDRKHRDDRYRKDDRDRDRKRDHDRVHFAEIDDDSGSDADHSDASSSVSYPSDSEVDIACLVFDANRTCRKCHKEFDDKTELRHHVKTCEVKGPLRSQRNCQANLQNPARRTCGHCGELAGSRNALFKHLKHCQGAKSGTFDRPADPGIDEAGAARIAREPAPDDTSEAPEDLGEINFVKEAPTLGDDKPLEGPLGNFTYLRVNARTSPKKGDVEVCFDPGAGRSIVGRNFLRNLDYTIEKREGKVSGIGGGILKLKEWATFSLYLPGVENGKKTLFKFTRGAWVIDKLLPNLLLGNDFMDPYRANIDYDTKIVHLRAIDFAVPFSIRVHSVPCVRRVKTTRAITLLPDQEAMIPVNYKPLPKGRSFLFNAEHDAAFHAVITAKTPKVVAVKNTSRGTITIPKRYPVGKIDENHDSGFLACSWNTAFKTMAVGATLMSMAKPTTISDIEPANFALQNTNSLPVSAEFDFDKRTAAVAEHDLGLRAPDAPTVENYNGTSSTPVSDYVYQLTRDVTVDLPINDQTSEQPDLPVVPEKQSTLGIRMVDNLPEIVTKEGVHIFAENSQLAARFAELVRRLPRLWEDTGLIKLPPEQLMRVPLVEGWQNQRVSSCSYPLSRRDRQLLDEIFDGLHKQGKMIWATRATPFAHPVFVVWRTVKGVTKGRVVIDLRGLNRVSVPDNYPLPLQAEIIGSLRGKRYITAIDATAFFYQFGLHPPHRDRFTLISPRGLEQPTVCLMGYRNSPAHVQRIMDQLLKPHAEYARAFIDDIVIFSNDAEDHLKHLERIFRLFHDKNVAIAPTKSFIGYPSVELLGFRVDSLGLTTTAQRVEAFRNLAFPKTLKALEQWIGATGFLRHLIPYYAQLLEPLQKRKTALLAQGRENGQLVSGNQGKRANYCAKTTFEPSEAERLSFDSIQKVICAENPSILYHFDPDKPLFLQVDGCLERGCGVMVFHVQDGYEWKPGSVIPSKQVQPVMFLSRCLTKAELRYGPSEQEVACLVWAVKKLRTMIHSSRHPVNVLTDHSSTRGIVEQTRLDTSSTDRSNRRLITASVYLSEYDLKVFHLPGRLNFVPDALSRLTAVQDKPEREEGEVILDNVMFAWAEAQMDDSLKNEFIAAYHEDSKYSAIIKDLISGEPAEGSGEFFRPGLPFVLTGGLLYNIRPDGLRSICIPHKMVKTVLSMVHDQKHHFGIDRMLYDLRGVSMVNKTRQVRKFAQHCPQCNVVSTDRQPPIGTLQPIRPADTLPMRVIGIDFIVGLPTVPSEGSPWQLKGKVSFDSLLTVSCKSSKRTLLIPGHTTYTAQQWGQVLMRQLFLSDWGVPSAIISDRDRKFTSEFWQGMWESLGTKLLMTAAYHPQSDGLAERKNQTVEIAMRFFVFERPEANWTDLITPLQWNLNSSYSAPIQSSPHEQLFGFKLPGPFEALAIPPSVESDIPSMRESLREDARLAMDFAAARAKRRYDANRRDIEFREGDKVYLRLHKGYHLPGNPPRKLSQQRTGPFEVVRRVGRLAYELKFPENMGIHPVISIAHLSPTPPGNDPFDRHPVPPGPVEDSQASTDSAPGEDYEVEVILRHRVTRRKYEYLIKWKGWGHEHNVWKTEYELRHTPRLLKEYWQRQGGQPALPGDDATEPRRKRGRPRKNVAPAEEAPAANREPEVPPKDGRRRSRRLVPTGTMPTPASEEATPASTTAAPQ</sequence>
<dbReference type="PANTHER" id="PTHR37984:SF5">
    <property type="entry name" value="PROTEIN NYNRIN-LIKE"/>
    <property type="match status" value="1"/>
</dbReference>
<keyword evidence="17" id="KW-0238">DNA-binding</keyword>
<dbReference type="GO" id="GO:0006338">
    <property type="term" value="P:chromatin remodeling"/>
    <property type="evidence" value="ECO:0007669"/>
    <property type="project" value="UniProtKB-ARBA"/>
</dbReference>
<keyword evidence="13" id="KW-0694">RNA-binding</keyword>
<dbReference type="Pfam" id="PF00078">
    <property type="entry name" value="RVT_1"/>
    <property type="match status" value="1"/>
</dbReference>
<organism evidence="26 27">
    <name type="scientific">Chaetomium globosum (strain ATCC 6205 / CBS 148.51 / DSM 1962 / NBRC 6347 / NRRL 1970)</name>
    <name type="common">Soil fungus</name>
    <dbReference type="NCBI Taxonomy" id="306901"/>
    <lineage>
        <taxon>Eukaryota</taxon>
        <taxon>Fungi</taxon>
        <taxon>Dikarya</taxon>
        <taxon>Ascomycota</taxon>
        <taxon>Pezizomycotina</taxon>
        <taxon>Sordariomycetes</taxon>
        <taxon>Sordariomycetidae</taxon>
        <taxon>Sordariales</taxon>
        <taxon>Chaetomiaceae</taxon>
        <taxon>Chaetomium</taxon>
    </lineage>
</organism>
<dbReference type="InterPro" id="IPR021109">
    <property type="entry name" value="Peptidase_aspartic_dom_sf"/>
</dbReference>
<dbReference type="eggNOG" id="KOG0017">
    <property type="taxonomic scope" value="Eukaryota"/>
</dbReference>
<dbReference type="GO" id="GO:0006508">
    <property type="term" value="P:proteolysis"/>
    <property type="evidence" value="ECO:0007669"/>
    <property type="project" value="UniProtKB-KW"/>
</dbReference>
<dbReference type="Pfam" id="PF17917">
    <property type="entry name" value="RT_RNaseH"/>
    <property type="match status" value="1"/>
</dbReference>
<comment type="subcellular location">
    <subcellularLocation>
        <location evidence="1">Mitochondrion</location>
    </subcellularLocation>
</comment>
<dbReference type="InterPro" id="IPR001584">
    <property type="entry name" value="Integrase_cat-core"/>
</dbReference>
<feature type="region of interest" description="Disordered" evidence="21">
    <location>
        <begin position="161"/>
        <end position="247"/>
    </location>
</feature>
<feature type="domain" description="Peptidase A2" evidence="24">
    <location>
        <begin position="769"/>
        <end position="854"/>
    </location>
</feature>
<dbReference type="PROSITE" id="PS50157">
    <property type="entry name" value="ZINC_FINGER_C2H2_2"/>
    <property type="match status" value="1"/>
</dbReference>
<keyword evidence="18" id="KW-0496">Mitochondrion</keyword>
<keyword evidence="4" id="KW-0645">Protease</keyword>
<dbReference type="OrthoDB" id="5106181at2759"/>
<evidence type="ECO:0000256" key="12">
    <source>
        <dbReference type="ARBA" id="ARBA00022842"/>
    </source>
</evidence>
<keyword evidence="9" id="KW-0064">Aspartyl protease</keyword>
<evidence type="ECO:0000256" key="10">
    <source>
        <dbReference type="ARBA" id="ARBA00022759"/>
    </source>
</evidence>
<dbReference type="PROSITE" id="PS50175">
    <property type="entry name" value="ASP_PROT_RETROV"/>
    <property type="match status" value="1"/>
</dbReference>
<protein>
    <recommendedName>
        <fullName evidence="3">RNA-directed DNA polymerase</fullName>
        <ecNumber evidence="3">2.7.7.49</ecNumber>
    </recommendedName>
</protein>
<evidence type="ECO:0000256" key="9">
    <source>
        <dbReference type="ARBA" id="ARBA00022750"/>
    </source>
</evidence>
<keyword evidence="15" id="KW-0695">RNA-directed DNA polymerase</keyword>
<feature type="compositionally biased region" description="Basic and acidic residues" evidence="21">
    <location>
        <begin position="482"/>
        <end position="585"/>
    </location>
</feature>
<feature type="domain" description="Chromo" evidence="22">
    <location>
        <begin position="2114"/>
        <end position="2173"/>
    </location>
</feature>
<evidence type="ECO:0000256" key="8">
    <source>
        <dbReference type="ARBA" id="ARBA00022723"/>
    </source>
</evidence>
<gene>
    <name evidence="26" type="ORF">CHGG_10614</name>
</gene>
<evidence type="ECO:0000256" key="7">
    <source>
        <dbReference type="ARBA" id="ARBA00022722"/>
    </source>
</evidence>
<dbReference type="CDD" id="cd00024">
    <property type="entry name" value="CD_CSD"/>
    <property type="match status" value="1"/>
</dbReference>
<dbReference type="Gene3D" id="2.40.70.10">
    <property type="entry name" value="Acid Proteases"/>
    <property type="match status" value="1"/>
</dbReference>
<evidence type="ECO:0000313" key="27">
    <source>
        <dbReference type="Proteomes" id="UP000001056"/>
    </source>
</evidence>
<evidence type="ECO:0000256" key="2">
    <source>
        <dbReference type="ARBA" id="ARBA00011353"/>
    </source>
</evidence>
<feature type="domain" description="Integrase catalytic" evidence="25">
    <location>
        <begin position="1807"/>
        <end position="1964"/>
    </location>
</feature>
<dbReference type="CDD" id="cd01647">
    <property type="entry name" value="RT_LTR"/>
    <property type="match status" value="1"/>
</dbReference>
<keyword evidence="14" id="KW-0229">DNA integration</keyword>
<dbReference type="SUPFAM" id="SSF53098">
    <property type="entry name" value="Ribonuclease H-like"/>
    <property type="match status" value="1"/>
</dbReference>
<dbReference type="GO" id="GO:0005739">
    <property type="term" value="C:mitochondrion"/>
    <property type="evidence" value="ECO:0007669"/>
    <property type="project" value="UniProtKB-SubCell"/>
</dbReference>
<dbReference type="HOGENOM" id="CLU_000879_0_0_1"/>
<evidence type="ECO:0000256" key="19">
    <source>
        <dbReference type="ARBA" id="ARBA00023172"/>
    </source>
</evidence>
<dbReference type="InterPro" id="IPR012337">
    <property type="entry name" value="RNaseH-like_sf"/>
</dbReference>
<evidence type="ECO:0000256" key="18">
    <source>
        <dbReference type="ARBA" id="ARBA00023128"/>
    </source>
</evidence>
<evidence type="ECO:0000256" key="4">
    <source>
        <dbReference type="ARBA" id="ARBA00022670"/>
    </source>
</evidence>
<dbReference type="InterPro" id="IPR001995">
    <property type="entry name" value="Peptidase_A2_cat"/>
</dbReference>
<evidence type="ECO:0000256" key="5">
    <source>
        <dbReference type="ARBA" id="ARBA00022679"/>
    </source>
</evidence>
<dbReference type="InterPro" id="IPR043502">
    <property type="entry name" value="DNA/RNA_pol_sf"/>
</dbReference>
<evidence type="ECO:0000256" key="11">
    <source>
        <dbReference type="ARBA" id="ARBA00022801"/>
    </source>
</evidence>
<dbReference type="InterPro" id="IPR050951">
    <property type="entry name" value="Retrovirus_Pol_polyprotein"/>
</dbReference>
<dbReference type="SMART" id="SM00298">
    <property type="entry name" value="CHROMO"/>
    <property type="match status" value="1"/>
</dbReference>
<evidence type="ECO:0000256" key="13">
    <source>
        <dbReference type="ARBA" id="ARBA00022884"/>
    </source>
</evidence>
<keyword evidence="12" id="KW-0460">Magnesium</keyword>
<dbReference type="CDD" id="cd09274">
    <property type="entry name" value="RNase_HI_RT_Ty3"/>
    <property type="match status" value="1"/>
</dbReference>
<feature type="domain" description="C2H2-type" evidence="23">
    <location>
        <begin position="622"/>
        <end position="649"/>
    </location>
</feature>
<evidence type="ECO:0000259" key="23">
    <source>
        <dbReference type="PROSITE" id="PS50157"/>
    </source>
</evidence>
<dbReference type="EC" id="2.7.7.49" evidence="3"/>
<dbReference type="GO" id="GO:0003677">
    <property type="term" value="F:DNA binding"/>
    <property type="evidence" value="ECO:0007669"/>
    <property type="project" value="UniProtKB-KW"/>
</dbReference>
<dbReference type="InterPro" id="IPR041373">
    <property type="entry name" value="RT_RNaseH"/>
</dbReference>
<dbReference type="InterPro" id="IPR036397">
    <property type="entry name" value="RNaseH_sf"/>
</dbReference>
<dbReference type="InterPro" id="IPR000477">
    <property type="entry name" value="RT_dom"/>
</dbReference>
<dbReference type="Gene3D" id="2.40.50.40">
    <property type="match status" value="1"/>
</dbReference>
<dbReference type="Pfam" id="PF17921">
    <property type="entry name" value="Integrase_H2C2"/>
    <property type="match status" value="1"/>
</dbReference>
<dbReference type="InterPro" id="IPR043128">
    <property type="entry name" value="Rev_trsase/Diguanyl_cyclase"/>
</dbReference>
<keyword evidence="10" id="KW-0255">Endonuclease</keyword>
<keyword evidence="8" id="KW-0479">Metal-binding</keyword>
<dbReference type="GO" id="GO:0004519">
    <property type="term" value="F:endonuclease activity"/>
    <property type="evidence" value="ECO:0007669"/>
    <property type="project" value="UniProtKB-KW"/>
</dbReference>
<proteinExistence type="predicted"/>
<feature type="region of interest" description="Disordered" evidence="21">
    <location>
        <begin position="2164"/>
        <end position="2241"/>
    </location>
</feature>
<dbReference type="SUPFAM" id="SSF56672">
    <property type="entry name" value="DNA/RNA polymerases"/>
    <property type="match status" value="1"/>
</dbReference>
<evidence type="ECO:0000256" key="15">
    <source>
        <dbReference type="ARBA" id="ARBA00022918"/>
    </source>
</evidence>
<evidence type="ECO:0000313" key="26">
    <source>
        <dbReference type="EMBL" id="EAQ84210.1"/>
    </source>
</evidence>
<evidence type="ECO:0000256" key="6">
    <source>
        <dbReference type="ARBA" id="ARBA00022695"/>
    </source>
</evidence>
<evidence type="ECO:0000256" key="16">
    <source>
        <dbReference type="ARBA" id="ARBA00022932"/>
    </source>
</evidence>
<dbReference type="Pfam" id="PF00385">
    <property type="entry name" value="Chromo"/>
    <property type="match status" value="1"/>
</dbReference>
<dbReference type="GeneID" id="4396809"/>
<keyword evidence="16" id="KW-0239">DNA-directed DNA polymerase</keyword>
<reference evidence="27" key="1">
    <citation type="journal article" date="2015" name="Genome Announc.">
        <title>Draft genome sequence of the cellulolytic fungus Chaetomium globosum.</title>
        <authorList>
            <person name="Cuomo C.A."/>
            <person name="Untereiner W.A."/>
            <person name="Ma L.-J."/>
            <person name="Grabherr M."/>
            <person name="Birren B.W."/>
        </authorList>
    </citation>
    <scope>NUCLEOTIDE SEQUENCE [LARGE SCALE GENOMIC DNA]</scope>
    <source>
        <strain evidence="27">ATCC 6205 / CBS 148.51 / DSM 1962 / NBRC 6347 / NRRL 1970</strain>
    </source>
</reference>
<dbReference type="Gene3D" id="3.30.420.10">
    <property type="entry name" value="Ribonuclease H-like superfamily/Ribonuclease H"/>
    <property type="match status" value="1"/>
</dbReference>
<accession>Q2GN40</accession>
<evidence type="ECO:0000259" key="22">
    <source>
        <dbReference type="PROSITE" id="PS50013"/>
    </source>
</evidence>
<dbReference type="RefSeq" id="XP_001228541.1">
    <property type="nucleotide sequence ID" value="XM_001228540.1"/>
</dbReference>
<dbReference type="InterPro" id="IPR013087">
    <property type="entry name" value="Znf_C2H2_type"/>
</dbReference>
<dbReference type="InParanoid" id="Q2GN40"/>
<keyword evidence="27" id="KW-1185">Reference proteome</keyword>
<dbReference type="GO" id="GO:0003964">
    <property type="term" value="F:RNA-directed DNA polymerase activity"/>
    <property type="evidence" value="ECO:0007669"/>
    <property type="project" value="UniProtKB-KW"/>
</dbReference>
<dbReference type="GO" id="GO:0008270">
    <property type="term" value="F:zinc ion binding"/>
    <property type="evidence" value="ECO:0007669"/>
    <property type="project" value="UniProtKB-KW"/>
</dbReference>
<dbReference type="InterPro" id="IPR056924">
    <property type="entry name" value="SH3_Tf2-1"/>
</dbReference>
<keyword evidence="7" id="KW-0540">Nuclease</keyword>
<evidence type="ECO:0000256" key="14">
    <source>
        <dbReference type="ARBA" id="ARBA00022908"/>
    </source>
</evidence>
<evidence type="ECO:0000256" key="1">
    <source>
        <dbReference type="ARBA" id="ARBA00004173"/>
    </source>
</evidence>
<dbReference type="Proteomes" id="UP000001056">
    <property type="component" value="Unassembled WGS sequence"/>
</dbReference>
<keyword evidence="19" id="KW-0233">DNA recombination</keyword>